<sequence>MRRQLLSTQQQLAQSEQQLAQIPLNLAAQQSATHDKLAEVEQALANNEAQRAWVLRAPRAGVVSTLLLKPGQTVTAGQSLLAVLPTGSILEAQLLVPSQAIGFVRSGQRVVLRYQAFPYQKFGLHEGIVTQVSRSALSPQEVSGLMGQQVTVPLYRVMVRLDQQ</sequence>
<comment type="caution">
    <text evidence="2">The sequence shown here is derived from an EMBL/GenBank/DDBJ whole genome shotgun (WGS) entry which is preliminary data.</text>
</comment>
<dbReference type="PANTHER" id="PTHR30386">
    <property type="entry name" value="MEMBRANE FUSION SUBUNIT OF EMRAB-TOLC MULTIDRUG EFFLUX PUMP"/>
    <property type="match status" value="1"/>
</dbReference>
<reference evidence="2" key="1">
    <citation type="submission" date="2013-08" db="EMBL/GenBank/DDBJ databases">
        <authorList>
            <person name="Mendez C."/>
            <person name="Richter M."/>
            <person name="Ferrer M."/>
            <person name="Sanchez J."/>
        </authorList>
    </citation>
    <scope>NUCLEOTIDE SEQUENCE</scope>
</reference>
<proteinExistence type="predicted"/>
<dbReference type="Gene3D" id="2.40.30.170">
    <property type="match status" value="1"/>
</dbReference>
<dbReference type="AlphaFoldDB" id="T1A9Z2"/>
<dbReference type="EMBL" id="AUZX01008929">
    <property type="protein sequence ID" value="EQD53618.1"/>
    <property type="molecule type" value="Genomic_DNA"/>
</dbReference>
<dbReference type="PANTHER" id="PTHR30386:SF28">
    <property type="entry name" value="EXPORTED PROTEIN"/>
    <property type="match status" value="1"/>
</dbReference>
<evidence type="ECO:0000313" key="2">
    <source>
        <dbReference type="EMBL" id="EQD53618.1"/>
    </source>
</evidence>
<dbReference type="Pfam" id="PF26002">
    <property type="entry name" value="Beta-barrel_AprE"/>
    <property type="match status" value="1"/>
</dbReference>
<dbReference type="Gene3D" id="2.40.50.100">
    <property type="match status" value="1"/>
</dbReference>
<dbReference type="PRINTS" id="PR01490">
    <property type="entry name" value="RTXTOXIND"/>
</dbReference>
<reference evidence="2" key="2">
    <citation type="journal article" date="2014" name="ISME J.">
        <title>Microbial stratification in low pH oxic and suboxic macroscopic growths along an acid mine drainage.</title>
        <authorList>
            <person name="Mendez-Garcia C."/>
            <person name="Mesa V."/>
            <person name="Sprenger R.R."/>
            <person name="Richter M."/>
            <person name="Diez M.S."/>
            <person name="Solano J."/>
            <person name="Bargiela R."/>
            <person name="Golyshina O.V."/>
            <person name="Manteca A."/>
            <person name="Ramos J.L."/>
            <person name="Gallego J.R."/>
            <person name="Llorente I."/>
            <person name="Martins Dos Santos V.A."/>
            <person name="Jensen O.N."/>
            <person name="Pelaez A.I."/>
            <person name="Sanchez J."/>
            <person name="Ferrer M."/>
        </authorList>
    </citation>
    <scope>NUCLEOTIDE SEQUENCE</scope>
</reference>
<accession>T1A9Z2</accession>
<evidence type="ECO:0000259" key="1">
    <source>
        <dbReference type="Pfam" id="PF26002"/>
    </source>
</evidence>
<feature type="non-terminal residue" evidence="2">
    <location>
        <position position="164"/>
    </location>
</feature>
<organism evidence="2">
    <name type="scientific">mine drainage metagenome</name>
    <dbReference type="NCBI Taxonomy" id="410659"/>
    <lineage>
        <taxon>unclassified sequences</taxon>
        <taxon>metagenomes</taxon>
        <taxon>ecological metagenomes</taxon>
    </lineage>
</organism>
<dbReference type="InterPro" id="IPR050739">
    <property type="entry name" value="MFP"/>
</dbReference>
<dbReference type="InterPro" id="IPR058982">
    <property type="entry name" value="Beta-barrel_AprE"/>
</dbReference>
<feature type="domain" description="AprE-like beta-barrel" evidence="1">
    <location>
        <begin position="92"/>
        <end position="163"/>
    </location>
</feature>
<protein>
    <submittedName>
        <fullName evidence="2">Secretion protein HlyD family protein</fullName>
    </submittedName>
</protein>
<name>T1A9Z2_9ZZZZ</name>
<gene>
    <name evidence="2" type="ORF">B1A_12314</name>
</gene>